<dbReference type="Pfam" id="PF04773">
    <property type="entry name" value="FecR"/>
    <property type="match status" value="1"/>
</dbReference>
<sequence length="326" mass="35798">MTPEQRIFNQAAEWFAILQDDNMSKADYQSWQTWLAEDPAHALVWQRVETLSQPFQTLAGTVPANLARETLGQIHNAGRRRALRLLGIGGTAIAASWLLRGLPWQAWRYEYAIAHAAYRTGVGERQQFKLTDGTVLMLNTASAVDVDYGQDFRRIVLHQGEIHVESAHDIQARPLVVDTSVARITALGTRFTVRSDRKSGHVAVFDGAVSVLPEKSAAMRVDAGQQVRFTKCKVIADGVADLAREAWSAGKIVADNIALQDFIHELGRYTAVSIQVSPAVAHLRLVGVYSIANPVSDVPVILAALEHALPVRIQQASPTQLTIISQ</sequence>
<dbReference type="GO" id="GO:0016989">
    <property type="term" value="F:sigma factor antagonist activity"/>
    <property type="evidence" value="ECO:0007669"/>
    <property type="project" value="TreeGrafter"/>
</dbReference>
<gene>
    <name evidence="3" type="ORF">SAMN05192566_1260</name>
</gene>
<dbReference type="Proteomes" id="UP000198629">
    <property type="component" value="Unassembled WGS sequence"/>
</dbReference>
<evidence type="ECO:0000313" key="3">
    <source>
        <dbReference type="EMBL" id="SDK40931.1"/>
    </source>
</evidence>
<dbReference type="EMBL" id="FNFX01000002">
    <property type="protein sequence ID" value="SDK40931.1"/>
    <property type="molecule type" value="Genomic_DNA"/>
</dbReference>
<dbReference type="OrthoDB" id="1099576at2"/>
<dbReference type="RefSeq" id="WP_091471278.1">
    <property type="nucleotide sequence ID" value="NZ_FNFX01000002.1"/>
</dbReference>
<evidence type="ECO:0000259" key="2">
    <source>
        <dbReference type="Pfam" id="PF16220"/>
    </source>
</evidence>
<feature type="domain" description="FecR protein" evidence="1">
    <location>
        <begin position="117"/>
        <end position="209"/>
    </location>
</feature>
<dbReference type="InterPro" id="IPR032623">
    <property type="entry name" value="FecR_N"/>
</dbReference>
<evidence type="ECO:0000259" key="1">
    <source>
        <dbReference type="Pfam" id="PF04773"/>
    </source>
</evidence>
<protein>
    <submittedName>
        <fullName evidence="3">FecR family protein</fullName>
    </submittedName>
</protein>
<dbReference type="InterPro" id="IPR012373">
    <property type="entry name" value="Ferrdict_sens_TM"/>
</dbReference>
<reference evidence="4" key="1">
    <citation type="submission" date="2016-10" db="EMBL/GenBank/DDBJ databases">
        <authorList>
            <person name="Varghese N."/>
            <person name="Submissions S."/>
        </authorList>
    </citation>
    <scope>NUCLEOTIDE SEQUENCE [LARGE SCALE GENOMIC DNA]</scope>
    <source>
        <strain evidence="4">CBMB127</strain>
    </source>
</reference>
<dbReference type="AlphaFoldDB" id="A0A1G9BN44"/>
<feature type="domain" description="FecR N-terminal" evidence="2">
    <location>
        <begin position="10"/>
        <end position="51"/>
    </location>
</feature>
<accession>A0A1G9BN44</accession>
<proteinExistence type="predicted"/>
<dbReference type="InterPro" id="IPR006860">
    <property type="entry name" value="FecR"/>
</dbReference>
<dbReference type="Pfam" id="PF16220">
    <property type="entry name" value="DUF4880"/>
    <property type="match status" value="1"/>
</dbReference>
<keyword evidence="4" id="KW-1185">Reference proteome</keyword>
<dbReference type="PANTHER" id="PTHR30273">
    <property type="entry name" value="PERIPLASMIC SIGNAL SENSOR AND SIGMA FACTOR ACTIVATOR FECR-RELATED"/>
    <property type="match status" value="1"/>
</dbReference>
<dbReference type="PIRSF" id="PIRSF018266">
    <property type="entry name" value="FecR"/>
    <property type="match status" value="1"/>
</dbReference>
<dbReference type="Gene3D" id="2.60.120.1440">
    <property type="match status" value="1"/>
</dbReference>
<evidence type="ECO:0000313" key="4">
    <source>
        <dbReference type="Proteomes" id="UP000198629"/>
    </source>
</evidence>
<name>A0A1G9BN44_9PROT</name>
<dbReference type="PANTHER" id="PTHR30273:SF2">
    <property type="entry name" value="PROTEIN FECR"/>
    <property type="match status" value="1"/>
</dbReference>
<organism evidence="3 4">
    <name type="scientific">Methylophilus rhizosphaerae</name>
    <dbReference type="NCBI Taxonomy" id="492660"/>
    <lineage>
        <taxon>Bacteria</taxon>
        <taxon>Pseudomonadati</taxon>
        <taxon>Pseudomonadota</taxon>
        <taxon>Betaproteobacteria</taxon>
        <taxon>Nitrosomonadales</taxon>
        <taxon>Methylophilaceae</taxon>
        <taxon>Methylophilus</taxon>
    </lineage>
</organism>
<dbReference type="STRING" id="492660.SAMN05192566_1260"/>